<dbReference type="EMBL" id="QKUF01000045">
    <property type="protein sequence ID" value="PZW19524.1"/>
    <property type="molecule type" value="Genomic_DNA"/>
</dbReference>
<evidence type="ECO:0000256" key="1">
    <source>
        <dbReference type="ARBA" id="ARBA00004141"/>
    </source>
</evidence>
<comment type="subcellular location">
    <subcellularLocation>
        <location evidence="1">Membrane</location>
        <topology evidence="1">Multi-pass membrane protein</topology>
    </subcellularLocation>
</comment>
<dbReference type="Pfam" id="PF05154">
    <property type="entry name" value="TM2"/>
    <property type="match status" value="1"/>
</dbReference>
<dbReference type="InterPro" id="IPR050932">
    <property type="entry name" value="TM2D1-3-like"/>
</dbReference>
<feature type="transmembrane region" description="Helical" evidence="8">
    <location>
        <begin position="95"/>
        <end position="120"/>
    </location>
</feature>
<evidence type="ECO:0000256" key="3">
    <source>
        <dbReference type="ARBA" id="ARBA00022729"/>
    </source>
</evidence>
<comment type="caution">
    <text evidence="10">The sequence shown here is derived from an EMBL/GenBank/DDBJ whole genome shotgun (WGS) entry which is preliminary data.</text>
</comment>
<keyword evidence="3" id="KW-0732">Signal</keyword>
<keyword evidence="2 8" id="KW-0812">Transmembrane</keyword>
<dbReference type="GO" id="GO:0016020">
    <property type="term" value="C:membrane"/>
    <property type="evidence" value="ECO:0007669"/>
    <property type="project" value="UniProtKB-SubCell"/>
</dbReference>
<accession>A0A326TST4</accession>
<sequence length="131" mass="14644">MGMNQPPYSNPEYQQQGGYQQGYQQPGYQQPGYQQPGYQQPGYQQPGYQQQPIYGQPIGIPGYEQKDWLVTLLLCIFLGPFGVHRFYVGKIGTGLLMLFTAGGCGIWALVDLIMIITGSFNDVNGMPLRRS</sequence>
<dbReference type="InterPro" id="IPR007829">
    <property type="entry name" value="TM2"/>
</dbReference>
<evidence type="ECO:0000256" key="6">
    <source>
        <dbReference type="ARBA" id="ARBA00023180"/>
    </source>
</evidence>
<gene>
    <name evidence="10" type="ORF">EI42_06033</name>
</gene>
<evidence type="ECO:0000256" key="7">
    <source>
        <dbReference type="SAM" id="MobiDB-lite"/>
    </source>
</evidence>
<evidence type="ECO:0000259" key="9">
    <source>
        <dbReference type="Pfam" id="PF05154"/>
    </source>
</evidence>
<dbReference type="Proteomes" id="UP000248806">
    <property type="component" value="Unassembled WGS sequence"/>
</dbReference>
<feature type="compositionally biased region" description="Low complexity" evidence="7">
    <location>
        <begin position="13"/>
        <end position="50"/>
    </location>
</feature>
<feature type="region of interest" description="Disordered" evidence="7">
    <location>
        <begin position="1"/>
        <end position="50"/>
    </location>
</feature>
<evidence type="ECO:0000313" key="10">
    <source>
        <dbReference type="EMBL" id="PZW19524.1"/>
    </source>
</evidence>
<evidence type="ECO:0000313" key="11">
    <source>
        <dbReference type="Proteomes" id="UP000248806"/>
    </source>
</evidence>
<feature type="domain" description="TM2" evidence="9">
    <location>
        <begin position="65"/>
        <end position="113"/>
    </location>
</feature>
<organism evidence="10 11">
    <name type="scientific">Thermosporothrix hazakensis</name>
    <dbReference type="NCBI Taxonomy" id="644383"/>
    <lineage>
        <taxon>Bacteria</taxon>
        <taxon>Bacillati</taxon>
        <taxon>Chloroflexota</taxon>
        <taxon>Ktedonobacteria</taxon>
        <taxon>Ktedonobacterales</taxon>
        <taxon>Thermosporotrichaceae</taxon>
        <taxon>Thermosporothrix</taxon>
    </lineage>
</organism>
<name>A0A326TST4_THEHA</name>
<keyword evidence="4 8" id="KW-1133">Transmembrane helix</keyword>
<dbReference type="AlphaFoldDB" id="A0A326TST4"/>
<dbReference type="RefSeq" id="WP_218029608.1">
    <property type="nucleotide sequence ID" value="NZ_BIFX01000001.1"/>
</dbReference>
<dbReference type="SUPFAM" id="SSF81995">
    <property type="entry name" value="beta-sandwich domain of Sec23/24"/>
    <property type="match status" value="1"/>
</dbReference>
<reference evidence="10 11" key="1">
    <citation type="submission" date="2018-06" db="EMBL/GenBank/DDBJ databases">
        <title>Genomic Encyclopedia of Archaeal and Bacterial Type Strains, Phase II (KMG-II): from individual species to whole genera.</title>
        <authorList>
            <person name="Goeker M."/>
        </authorList>
    </citation>
    <scope>NUCLEOTIDE SEQUENCE [LARGE SCALE GENOMIC DNA]</scope>
    <source>
        <strain evidence="10 11">ATCC BAA-1881</strain>
    </source>
</reference>
<keyword evidence="11" id="KW-1185">Reference proteome</keyword>
<keyword evidence="5 8" id="KW-0472">Membrane</keyword>
<dbReference type="PANTHER" id="PTHR21016:SF7">
    <property type="entry name" value="TM2 DOMAIN-CONTAINING PROTEIN 3"/>
    <property type="match status" value="1"/>
</dbReference>
<evidence type="ECO:0000256" key="8">
    <source>
        <dbReference type="SAM" id="Phobius"/>
    </source>
</evidence>
<evidence type="ECO:0000256" key="2">
    <source>
        <dbReference type="ARBA" id="ARBA00022692"/>
    </source>
</evidence>
<evidence type="ECO:0000256" key="5">
    <source>
        <dbReference type="ARBA" id="ARBA00023136"/>
    </source>
</evidence>
<protein>
    <submittedName>
        <fullName evidence="10">TM2 domain-containing protein</fullName>
    </submittedName>
</protein>
<evidence type="ECO:0000256" key="4">
    <source>
        <dbReference type="ARBA" id="ARBA00022989"/>
    </source>
</evidence>
<keyword evidence="6" id="KW-0325">Glycoprotein</keyword>
<dbReference type="PANTHER" id="PTHR21016">
    <property type="entry name" value="BETA-AMYLOID BINDING PROTEIN-RELATED"/>
    <property type="match status" value="1"/>
</dbReference>
<feature type="transmembrane region" description="Helical" evidence="8">
    <location>
        <begin position="68"/>
        <end position="88"/>
    </location>
</feature>
<proteinExistence type="predicted"/>